<dbReference type="AlphaFoldDB" id="A0A2P2Q0B9"/>
<proteinExistence type="predicted"/>
<evidence type="ECO:0000313" key="1">
    <source>
        <dbReference type="EMBL" id="MBX60417.1"/>
    </source>
</evidence>
<sequence length="24" mass="2638">MEMGNDLVSIIDICFKAIGLADRL</sequence>
<name>A0A2P2Q0B9_RHIMU</name>
<accession>A0A2P2Q0B9</accession>
<organism evidence="1">
    <name type="scientific">Rhizophora mucronata</name>
    <name type="common">Asiatic mangrove</name>
    <dbReference type="NCBI Taxonomy" id="61149"/>
    <lineage>
        <taxon>Eukaryota</taxon>
        <taxon>Viridiplantae</taxon>
        <taxon>Streptophyta</taxon>
        <taxon>Embryophyta</taxon>
        <taxon>Tracheophyta</taxon>
        <taxon>Spermatophyta</taxon>
        <taxon>Magnoliopsida</taxon>
        <taxon>eudicotyledons</taxon>
        <taxon>Gunneridae</taxon>
        <taxon>Pentapetalae</taxon>
        <taxon>rosids</taxon>
        <taxon>fabids</taxon>
        <taxon>Malpighiales</taxon>
        <taxon>Rhizophoraceae</taxon>
        <taxon>Rhizophora</taxon>
    </lineage>
</organism>
<protein>
    <submittedName>
        <fullName evidence="1">Uncharacterized protein</fullName>
    </submittedName>
</protein>
<reference evidence="1" key="1">
    <citation type="submission" date="2018-02" db="EMBL/GenBank/DDBJ databases">
        <title>Rhizophora mucronata_Transcriptome.</title>
        <authorList>
            <person name="Meera S.P."/>
            <person name="Sreeshan A."/>
            <person name="Augustine A."/>
        </authorList>
    </citation>
    <scope>NUCLEOTIDE SEQUENCE</scope>
    <source>
        <tissue evidence="1">Leaf</tissue>
    </source>
</reference>
<dbReference type="EMBL" id="GGEC01079933">
    <property type="protein sequence ID" value="MBX60417.1"/>
    <property type="molecule type" value="Transcribed_RNA"/>
</dbReference>